<feature type="transmembrane region" description="Helical" evidence="1">
    <location>
        <begin position="189"/>
        <end position="208"/>
    </location>
</feature>
<keyword evidence="1" id="KW-1133">Transmembrane helix</keyword>
<feature type="transmembrane region" description="Helical" evidence="1">
    <location>
        <begin position="240"/>
        <end position="257"/>
    </location>
</feature>
<dbReference type="EMBL" id="CAKLPY010000001">
    <property type="protein sequence ID" value="CAH0995241.1"/>
    <property type="molecule type" value="Genomic_DNA"/>
</dbReference>
<accession>A0ABN8ETG8</accession>
<gene>
    <name evidence="3" type="ORF">EMA8858_01361</name>
</gene>
<dbReference type="RefSeq" id="WP_238805709.1">
    <property type="nucleotide sequence ID" value="NZ_CAKLPY010000001.1"/>
</dbReference>
<keyword evidence="4" id="KW-1185">Reference proteome</keyword>
<feature type="transmembrane region" description="Helical" evidence="1">
    <location>
        <begin position="263"/>
        <end position="284"/>
    </location>
</feature>
<feature type="transmembrane region" description="Helical" evidence="1">
    <location>
        <begin position="92"/>
        <end position="110"/>
    </location>
</feature>
<feature type="transmembrane region" description="Helical" evidence="1">
    <location>
        <begin position="67"/>
        <end position="86"/>
    </location>
</feature>
<feature type="transmembrane region" description="Helical" evidence="1">
    <location>
        <begin position="145"/>
        <end position="169"/>
    </location>
</feature>
<evidence type="ECO:0000259" key="2">
    <source>
        <dbReference type="Pfam" id="PF13231"/>
    </source>
</evidence>
<dbReference type="Pfam" id="PF13231">
    <property type="entry name" value="PMT_2"/>
    <property type="match status" value="1"/>
</dbReference>
<proteinExistence type="predicted"/>
<dbReference type="Proteomes" id="UP000837932">
    <property type="component" value="Unassembled WGS sequence"/>
</dbReference>
<protein>
    <recommendedName>
        <fullName evidence="2">Glycosyltransferase RgtA/B/C/D-like domain-containing protein</fullName>
    </recommendedName>
</protein>
<feature type="transmembrane region" description="Helical" evidence="1">
    <location>
        <begin position="214"/>
        <end position="233"/>
    </location>
</feature>
<evidence type="ECO:0000256" key="1">
    <source>
        <dbReference type="SAM" id="Phobius"/>
    </source>
</evidence>
<organism evidence="3 4">
    <name type="scientific">Emticicia aquatica</name>
    <dbReference type="NCBI Taxonomy" id="1681835"/>
    <lineage>
        <taxon>Bacteria</taxon>
        <taxon>Pseudomonadati</taxon>
        <taxon>Bacteroidota</taxon>
        <taxon>Cytophagia</taxon>
        <taxon>Cytophagales</taxon>
        <taxon>Leadbetterellaceae</taxon>
        <taxon>Emticicia</taxon>
    </lineage>
</organism>
<dbReference type="InterPro" id="IPR038731">
    <property type="entry name" value="RgtA/B/C-like"/>
</dbReference>
<comment type="caution">
    <text evidence="3">The sequence shown here is derived from an EMBL/GenBank/DDBJ whole genome shotgun (WGS) entry which is preliminary data.</text>
</comment>
<reference evidence="3" key="1">
    <citation type="submission" date="2021-12" db="EMBL/GenBank/DDBJ databases">
        <authorList>
            <person name="Rodrigo-Torres L."/>
            <person name="Arahal R. D."/>
            <person name="Lucena T."/>
        </authorList>
    </citation>
    <scope>NUCLEOTIDE SEQUENCE</scope>
    <source>
        <strain evidence="3">CECT 8858</strain>
    </source>
</reference>
<keyword evidence="1" id="KW-0472">Membrane</keyword>
<evidence type="ECO:0000313" key="4">
    <source>
        <dbReference type="Proteomes" id="UP000837932"/>
    </source>
</evidence>
<sequence>MLITPIFGLFAYNSGFGYDALEYLVIGRSLNDGYKIYDFIPSKSWLWYVYVQKGINLLGGDFTHFKVTLLISLQFIGIGFSSYIVVKKLTNNLKTAFISSFLALICCFFMEMNFLEPEAPICILAIWSLYFLSRNKNLTWLLGGILLGIAMTFKSIAMFYIAGAGIYLLYECFIIRKSNFWQITQKGTLLLVGFSIPLLLSLLYFHYLNRLEQHIYWSYIYPFGSYPAHTLFLKKLLIKTFWFIILTIISLFAAIFIKNKSKFWQNPAFAISLFFGLFSLTSLLKSQASHYFYAAAPFFSIIIAFIYTHFSEIFAKKLARIYIAIVGLGALVLVITFVTRPEVIKRLLKIESFAIEKTYETTVNRNLKAKDKTLLIDFGTLFYFHSHTYPNVPFINTEMQTSDYIKKHTDIYQKSLQDSSVKLVIFGFRKTVIDDSTKINTPENKVALEKLRQELNKNFIMETDSILYIKLWHRKPTK</sequence>
<feature type="transmembrane region" description="Helical" evidence="1">
    <location>
        <begin position="321"/>
        <end position="339"/>
    </location>
</feature>
<feature type="transmembrane region" description="Helical" evidence="1">
    <location>
        <begin position="291"/>
        <end position="309"/>
    </location>
</feature>
<feature type="domain" description="Glycosyltransferase RgtA/B/C/D-like" evidence="2">
    <location>
        <begin position="49"/>
        <end position="193"/>
    </location>
</feature>
<keyword evidence="1" id="KW-0812">Transmembrane</keyword>
<name>A0ABN8ETG8_9BACT</name>
<evidence type="ECO:0000313" key="3">
    <source>
        <dbReference type="EMBL" id="CAH0995241.1"/>
    </source>
</evidence>